<feature type="region of interest" description="Disordered" evidence="6">
    <location>
        <begin position="1"/>
        <end position="24"/>
    </location>
</feature>
<evidence type="ECO:0000256" key="4">
    <source>
        <dbReference type="ARBA" id="ARBA00022777"/>
    </source>
</evidence>
<dbReference type="Pfam" id="PF02816">
    <property type="entry name" value="Alpha_kinase"/>
    <property type="match status" value="1"/>
</dbReference>
<dbReference type="GO" id="GO:0005524">
    <property type="term" value="F:ATP binding"/>
    <property type="evidence" value="ECO:0007669"/>
    <property type="project" value="UniProtKB-KW"/>
</dbReference>
<dbReference type="SUPFAM" id="SSF56112">
    <property type="entry name" value="Protein kinase-like (PK-like)"/>
    <property type="match status" value="1"/>
</dbReference>
<keyword evidence="2" id="KW-0808">Transferase</keyword>
<dbReference type="FunFam" id="3.20.200.10:FF:000002">
    <property type="entry name" value="Eukaryotic elongation factor 2 kinase"/>
    <property type="match status" value="1"/>
</dbReference>
<dbReference type="PROSITE" id="PS51158">
    <property type="entry name" value="ALPHA_KINASE"/>
    <property type="match status" value="1"/>
</dbReference>
<dbReference type="EMBL" id="JNBR01002427">
    <property type="protein sequence ID" value="OQR82656.1"/>
    <property type="molecule type" value="Genomic_DNA"/>
</dbReference>
<dbReference type="Gene3D" id="3.30.200.20">
    <property type="entry name" value="Phosphorylase Kinase, domain 1"/>
    <property type="match status" value="2"/>
</dbReference>
<evidence type="ECO:0000256" key="1">
    <source>
        <dbReference type="ARBA" id="ARBA00022527"/>
    </source>
</evidence>
<comment type="caution">
    <text evidence="8">The sequence shown here is derived from an EMBL/GenBank/DDBJ whole genome shotgun (WGS) entry which is preliminary data.</text>
</comment>
<keyword evidence="3" id="KW-0547">Nucleotide-binding</keyword>
<dbReference type="STRING" id="1202772.A0A1V9YAC0"/>
<keyword evidence="4" id="KW-0418">Kinase</keyword>
<evidence type="ECO:0000256" key="3">
    <source>
        <dbReference type="ARBA" id="ARBA00022741"/>
    </source>
</evidence>
<evidence type="ECO:0000313" key="8">
    <source>
        <dbReference type="EMBL" id="OQR82656.1"/>
    </source>
</evidence>
<evidence type="ECO:0000256" key="6">
    <source>
        <dbReference type="SAM" id="MobiDB-lite"/>
    </source>
</evidence>
<dbReference type="InterPro" id="IPR051852">
    <property type="entry name" value="Alpha-type_PK"/>
</dbReference>
<dbReference type="Proteomes" id="UP000243579">
    <property type="component" value="Unassembled WGS sequence"/>
</dbReference>
<dbReference type="Pfam" id="PF09851">
    <property type="entry name" value="SHOCT"/>
    <property type="match status" value="1"/>
</dbReference>
<evidence type="ECO:0000256" key="5">
    <source>
        <dbReference type="ARBA" id="ARBA00022840"/>
    </source>
</evidence>
<dbReference type="Gene3D" id="3.20.200.10">
    <property type="entry name" value="MHCK/EF2 kinase"/>
    <property type="match status" value="1"/>
</dbReference>
<dbReference type="PANTHER" id="PTHR45992:SF2">
    <property type="entry name" value="EUKARYOTIC ELONGATION FACTOR 2 KINASE"/>
    <property type="match status" value="1"/>
</dbReference>
<dbReference type="GO" id="GO:0004674">
    <property type="term" value="F:protein serine/threonine kinase activity"/>
    <property type="evidence" value="ECO:0007669"/>
    <property type="project" value="UniProtKB-KW"/>
</dbReference>
<dbReference type="GO" id="GO:1903013">
    <property type="term" value="P:response to differentiation-inducing factor 1"/>
    <property type="evidence" value="ECO:0007669"/>
    <property type="project" value="TreeGrafter"/>
</dbReference>
<keyword evidence="5" id="KW-0067">ATP-binding</keyword>
<reference evidence="8 9" key="1">
    <citation type="journal article" date="2014" name="Genome Biol. Evol.">
        <title>The secreted proteins of Achlya hypogyna and Thraustotheca clavata identify the ancestral oomycete secretome and reveal gene acquisitions by horizontal gene transfer.</title>
        <authorList>
            <person name="Misner I."/>
            <person name="Blouin N."/>
            <person name="Leonard G."/>
            <person name="Richards T.A."/>
            <person name="Lane C.E."/>
        </authorList>
    </citation>
    <scope>NUCLEOTIDE SEQUENCE [LARGE SCALE GENOMIC DNA]</scope>
    <source>
        <strain evidence="8 9">ATCC 48635</strain>
    </source>
</reference>
<organism evidence="8 9">
    <name type="scientific">Achlya hypogyna</name>
    <name type="common">Oomycete</name>
    <name type="synonym">Protoachlya hypogyna</name>
    <dbReference type="NCBI Taxonomy" id="1202772"/>
    <lineage>
        <taxon>Eukaryota</taxon>
        <taxon>Sar</taxon>
        <taxon>Stramenopiles</taxon>
        <taxon>Oomycota</taxon>
        <taxon>Saprolegniomycetes</taxon>
        <taxon>Saprolegniales</taxon>
        <taxon>Achlyaceae</taxon>
        <taxon>Achlya</taxon>
    </lineage>
</organism>
<keyword evidence="1" id="KW-0723">Serine/threonine-protein kinase</keyword>
<dbReference type="OrthoDB" id="301415at2759"/>
<dbReference type="InterPro" id="IPR004166">
    <property type="entry name" value="a-kinase_dom"/>
</dbReference>
<feature type="compositionally biased region" description="Low complexity" evidence="6">
    <location>
        <begin position="1"/>
        <end position="20"/>
    </location>
</feature>
<evidence type="ECO:0000259" key="7">
    <source>
        <dbReference type="PROSITE" id="PS51158"/>
    </source>
</evidence>
<dbReference type="InterPro" id="IPR018649">
    <property type="entry name" value="SHOCT"/>
</dbReference>
<dbReference type="SMART" id="SM00811">
    <property type="entry name" value="Alpha_kinase"/>
    <property type="match status" value="1"/>
</dbReference>
<dbReference type="PANTHER" id="PTHR45992">
    <property type="entry name" value="EUKARYOTIC ELONGATION FACTOR 2 KINASE-RELATED"/>
    <property type="match status" value="1"/>
</dbReference>
<dbReference type="InterPro" id="IPR011009">
    <property type="entry name" value="Kinase-like_dom_sf"/>
</dbReference>
<evidence type="ECO:0000256" key="2">
    <source>
        <dbReference type="ARBA" id="ARBA00022679"/>
    </source>
</evidence>
<dbReference type="AlphaFoldDB" id="A0A1V9YAC0"/>
<name>A0A1V9YAC0_ACHHY</name>
<evidence type="ECO:0000313" key="9">
    <source>
        <dbReference type="Proteomes" id="UP000243579"/>
    </source>
</evidence>
<dbReference type="GO" id="GO:0031037">
    <property type="term" value="P:myosin II filament disassembly"/>
    <property type="evidence" value="ECO:0007669"/>
    <property type="project" value="TreeGrafter"/>
</dbReference>
<keyword evidence="9" id="KW-1185">Reference proteome</keyword>
<gene>
    <name evidence="8" type="ORF">ACHHYP_15677</name>
</gene>
<protein>
    <recommendedName>
        <fullName evidence="7">Alpha-type protein kinase domain-containing protein</fullName>
    </recommendedName>
</protein>
<feature type="domain" description="Alpha-type protein kinase" evidence="7">
    <location>
        <begin position="167"/>
        <end position="368"/>
    </location>
</feature>
<accession>A0A1V9YAC0</accession>
<proteinExistence type="predicted"/>
<dbReference type="CDD" id="cd16968">
    <property type="entry name" value="Alpha_kinase_MHCK_like"/>
    <property type="match status" value="1"/>
</dbReference>
<sequence length="437" mass="49308">MEKANSSRLRSSSAHLHSISGQHTAESMKMNTFPADIGAPVEVQDAGEAVDPVMLAALPVTVTLRTHQRSIDETMVWNTETPTEITATSDDGNSVVARIATLSVLRDQGFIDEDEFQRRKKAIIDEITYPRRIGGPGALQPAAGLPLIVAHPPNFHGLAPEDAIRHTFNYATRQWETSKVTIVLDETPFAKGSLRLVYHLQDVTQAGASYVAKLAIDPDEDPETYFRDIELQAHCAHYAEMYNEYKPPKRVEFIQAWVLELKQRNGALCAVERYIPGEYRKHNNNFGSVSDEERNTPQAFSHFTYEVSHHELLAVDIQGVGDRYTDPQIHTLNGHDFGKGNLGALGFQKFLHSHRCNSICTYLKLPPVNPKERYKDYGTVPVQELMNSDRIKEVRFESKHYYENAPMLQKYVAACKEEETKSDRRRACHLCGLCTIQ</sequence>